<dbReference type="Gene3D" id="3.30.40.220">
    <property type="match status" value="1"/>
</dbReference>
<dbReference type="EMBL" id="JAPAAF010000020">
    <property type="protein sequence ID" value="MCW0483710.1"/>
    <property type="molecule type" value="Genomic_DNA"/>
</dbReference>
<dbReference type="RefSeq" id="WP_282592304.1">
    <property type="nucleotide sequence ID" value="NZ_JAPAAF010000020.1"/>
</dbReference>
<name>A0AA42CAL8_9BACT</name>
<organism evidence="1 2">
    <name type="scientific">Gaoshiqia sediminis</name>
    <dbReference type="NCBI Taxonomy" id="2986998"/>
    <lineage>
        <taxon>Bacteria</taxon>
        <taxon>Pseudomonadati</taxon>
        <taxon>Bacteroidota</taxon>
        <taxon>Bacteroidia</taxon>
        <taxon>Marinilabiliales</taxon>
        <taxon>Prolixibacteraceae</taxon>
        <taxon>Gaoshiqia</taxon>
    </lineage>
</organism>
<evidence type="ECO:0000313" key="2">
    <source>
        <dbReference type="Proteomes" id="UP001163821"/>
    </source>
</evidence>
<gene>
    <name evidence="1" type="ORF">N2K84_13280</name>
</gene>
<evidence type="ECO:0008006" key="3">
    <source>
        <dbReference type="Google" id="ProtNLM"/>
    </source>
</evidence>
<evidence type="ECO:0000313" key="1">
    <source>
        <dbReference type="EMBL" id="MCW0483710.1"/>
    </source>
</evidence>
<reference evidence="1" key="1">
    <citation type="submission" date="2022-10" db="EMBL/GenBank/DDBJ databases">
        <title>Gaoshiqiia sediminis gen. nov., sp. nov., isolated from coastal sediment.</title>
        <authorList>
            <person name="Yu W.X."/>
            <person name="Mu D.S."/>
            <person name="Du J.Z."/>
            <person name="Liang Y.Q."/>
        </authorList>
    </citation>
    <scope>NUCLEOTIDE SEQUENCE</scope>
    <source>
        <strain evidence="1">A06</strain>
    </source>
</reference>
<comment type="caution">
    <text evidence="1">The sequence shown here is derived from an EMBL/GenBank/DDBJ whole genome shotgun (WGS) entry which is preliminary data.</text>
</comment>
<proteinExistence type="predicted"/>
<dbReference type="Proteomes" id="UP001163821">
    <property type="component" value="Unassembled WGS sequence"/>
</dbReference>
<dbReference type="AlphaFoldDB" id="A0AA42CAL8"/>
<protein>
    <recommendedName>
        <fullName evidence="3">HNH endonuclease</fullName>
    </recommendedName>
</protein>
<sequence>MEQNLKHYIYDNYFIKCNRAQAVCEQLQIKRDVFTSLCFEIDAERKSEILEMRRIRQLYNNKRGENFHFDDFYTFYYWFIGQYKKQDGCCYYCKTEEAINAELFEKKYTSTKRLNRGKHLEVERRDSHSNIYNPENCVLACYFCNNDKSDIFSEEEYLEYLKDRKKFFNKQFNALK</sequence>
<keyword evidence="2" id="KW-1185">Reference proteome</keyword>
<accession>A0AA42CAL8</accession>